<keyword evidence="5" id="KW-0067">ATP-binding</keyword>
<protein>
    <recommendedName>
        <fullName evidence="12">Origin recognition complex subunit 5</fullName>
    </recommendedName>
</protein>
<keyword evidence="3" id="KW-0235">DNA replication</keyword>
<comment type="caution">
    <text evidence="10">The sequence shown here is derived from an EMBL/GenBank/DDBJ whole genome shotgun (WGS) entry which is preliminary data.</text>
</comment>
<feature type="domain" description="Orc1-like AAA ATPase" evidence="7">
    <location>
        <begin position="3"/>
        <end position="149"/>
    </location>
</feature>
<evidence type="ECO:0000313" key="11">
    <source>
        <dbReference type="Proteomes" id="UP001487740"/>
    </source>
</evidence>
<evidence type="ECO:0008006" key="12">
    <source>
        <dbReference type="Google" id="ProtNLM"/>
    </source>
</evidence>
<keyword evidence="11" id="KW-1185">Reference proteome</keyword>
<evidence type="ECO:0000256" key="4">
    <source>
        <dbReference type="ARBA" id="ARBA00022741"/>
    </source>
</evidence>
<feature type="domain" description="Origin recognition complex subunit 5 C-terminal" evidence="8">
    <location>
        <begin position="307"/>
        <end position="436"/>
    </location>
</feature>
<dbReference type="PANTHER" id="PTHR12705">
    <property type="entry name" value="ORIGIN RECOGNITION COMPLEX SUBUNIT 5"/>
    <property type="match status" value="1"/>
</dbReference>
<dbReference type="Pfam" id="PF14630">
    <property type="entry name" value="ORC5_C"/>
    <property type="match status" value="1"/>
</dbReference>
<dbReference type="AlphaFoldDB" id="A0AAW0SNV7"/>
<dbReference type="Pfam" id="PF21639">
    <property type="entry name" value="ORC5_lid"/>
    <property type="match status" value="1"/>
</dbReference>
<evidence type="ECO:0000313" key="10">
    <source>
        <dbReference type="EMBL" id="KAK8377060.1"/>
    </source>
</evidence>
<dbReference type="InterPro" id="IPR048866">
    <property type="entry name" value="ORC5_lid"/>
</dbReference>
<evidence type="ECO:0000259" key="9">
    <source>
        <dbReference type="Pfam" id="PF21639"/>
    </source>
</evidence>
<dbReference type="InterPro" id="IPR041664">
    <property type="entry name" value="AAA_16"/>
</dbReference>
<comment type="subcellular location">
    <subcellularLocation>
        <location evidence="1">Nucleus</location>
    </subcellularLocation>
</comment>
<proteinExistence type="inferred from homology"/>
<evidence type="ECO:0000256" key="3">
    <source>
        <dbReference type="ARBA" id="ARBA00022705"/>
    </source>
</evidence>
<dbReference type="EMBL" id="JARAKH010000047">
    <property type="protein sequence ID" value="KAK8377060.1"/>
    <property type="molecule type" value="Genomic_DNA"/>
</dbReference>
<keyword evidence="6" id="KW-0539">Nucleus</keyword>
<dbReference type="GO" id="GO:0006270">
    <property type="term" value="P:DNA replication initiation"/>
    <property type="evidence" value="ECO:0007669"/>
    <property type="project" value="TreeGrafter"/>
</dbReference>
<dbReference type="GO" id="GO:0005664">
    <property type="term" value="C:nuclear origin of replication recognition complex"/>
    <property type="evidence" value="ECO:0007669"/>
    <property type="project" value="TreeGrafter"/>
</dbReference>
<organism evidence="10 11">
    <name type="scientific">Scylla paramamosain</name>
    <name type="common">Mud crab</name>
    <dbReference type="NCBI Taxonomy" id="85552"/>
    <lineage>
        <taxon>Eukaryota</taxon>
        <taxon>Metazoa</taxon>
        <taxon>Ecdysozoa</taxon>
        <taxon>Arthropoda</taxon>
        <taxon>Crustacea</taxon>
        <taxon>Multicrustacea</taxon>
        <taxon>Malacostraca</taxon>
        <taxon>Eumalacostraca</taxon>
        <taxon>Eucarida</taxon>
        <taxon>Decapoda</taxon>
        <taxon>Pleocyemata</taxon>
        <taxon>Brachyura</taxon>
        <taxon>Eubrachyura</taxon>
        <taxon>Portunoidea</taxon>
        <taxon>Portunidae</taxon>
        <taxon>Portuninae</taxon>
        <taxon>Scylla</taxon>
    </lineage>
</organism>
<evidence type="ECO:0000256" key="2">
    <source>
        <dbReference type="ARBA" id="ARBA00006269"/>
    </source>
</evidence>
<evidence type="ECO:0000256" key="5">
    <source>
        <dbReference type="ARBA" id="ARBA00022840"/>
    </source>
</evidence>
<accession>A0AAW0SNV7</accession>
<dbReference type="InterPro" id="IPR047088">
    <property type="entry name" value="ORC5_C"/>
</dbReference>
<evidence type="ECO:0000259" key="8">
    <source>
        <dbReference type="Pfam" id="PF14630"/>
    </source>
</evidence>
<dbReference type="GO" id="GO:0003688">
    <property type="term" value="F:DNA replication origin binding"/>
    <property type="evidence" value="ECO:0007669"/>
    <property type="project" value="TreeGrafter"/>
</dbReference>
<feature type="domain" description="ORC5 lid" evidence="9">
    <location>
        <begin position="200"/>
        <end position="266"/>
    </location>
</feature>
<dbReference type="PANTHER" id="PTHR12705:SF0">
    <property type="entry name" value="ORIGIN RECOGNITION COMPLEX SUBUNIT 5"/>
    <property type="match status" value="1"/>
</dbReference>
<reference evidence="10 11" key="1">
    <citation type="submission" date="2023-03" db="EMBL/GenBank/DDBJ databases">
        <title>High-quality genome of Scylla paramamosain provides insights in environmental adaptation.</title>
        <authorList>
            <person name="Zhang L."/>
        </authorList>
    </citation>
    <scope>NUCLEOTIDE SEQUENCE [LARGE SCALE GENOMIC DNA]</scope>
    <source>
        <strain evidence="10">LZ_2023a</strain>
        <tissue evidence="10">Muscle</tissue>
    </source>
</reference>
<dbReference type="EMBL" id="JARAKH010000047">
    <property type="protein sequence ID" value="KAK8377061.1"/>
    <property type="molecule type" value="Genomic_DNA"/>
</dbReference>
<keyword evidence="4" id="KW-0547">Nucleotide-binding</keyword>
<dbReference type="InterPro" id="IPR020796">
    <property type="entry name" value="ORC5"/>
</dbReference>
<dbReference type="Pfam" id="PF13191">
    <property type="entry name" value="AAA_16"/>
    <property type="match status" value="1"/>
</dbReference>
<name>A0AAW0SNV7_SCYPA</name>
<dbReference type="SUPFAM" id="SSF52540">
    <property type="entry name" value="P-loop containing nucleoside triphosphate hydrolases"/>
    <property type="match status" value="1"/>
</dbReference>
<dbReference type="Proteomes" id="UP001487740">
    <property type="component" value="Unassembled WGS sequence"/>
</dbReference>
<dbReference type="InterPro" id="IPR027417">
    <property type="entry name" value="P-loop_NTPase"/>
</dbReference>
<evidence type="ECO:0000256" key="1">
    <source>
        <dbReference type="ARBA" id="ARBA00004123"/>
    </source>
</evidence>
<evidence type="ECO:0000256" key="6">
    <source>
        <dbReference type="ARBA" id="ARBA00023242"/>
    </source>
</evidence>
<comment type="similarity">
    <text evidence="2">Belongs to the ORC5 family.</text>
</comment>
<evidence type="ECO:0000259" key="7">
    <source>
        <dbReference type="Pfam" id="PF13191"/>
    </source>
</evidence>
<gene>
    <name evidence="10" type="ORF">O3P69_013604</name>
</gene>
<sequence>MEVCGRDAQVKLLTGLLGQEGTLMPSSVFLHGHSGTGKTLVARHVLQCLGVLMSHINCIEVYCPQVLFEAVLSQLTGSVPSLTTGQSSSISCDSLGEFVHHLATVSHTLGQPRMAIMLEHSERLRDCAANILPGLCRLQELTPDVNITVIFMSTLSLEKFRISTGFMEPLVVHFPQYSKDELLKILEKLRPPTTSEEFFKNYISLVLSVFYHATRDLAELMHQVQQHFEVYREPVVQGEVEEDDVRRLWRNIEPHLKKAMSTVYLREVSRTHYDKMQKLIETNTKDLLPSESIGLDSFSSKTAMVELPLYSRYLLVAAHLASYNPARTDRRFFMKHHGKQRKTQASIKAKERCSSHLVGPKSFPLDRLMAIFYSIVEEEITPTASLFTQLSTLLSLQLLIPSGGDDALQNPKYKCVAPHEVVHSVCKSINFDLSRYTYGQA</sequence>
<dbReference type="Gene3D" id="3.40.50.300">
    <property type="entry name" value="P-loop containing nucleotide triphosphate hydrolases"/>
    <property type="match status" value="1"/>
</dbReference>